<protein>
    <recommendedName>
        <fullName evidence="1">HTH cro/C1-type domain-containing protein</fullName>
    </recommendedName>
</protein>
<evidence type="ECO:0000313" key="2">
    <source>
        <dbReference type="EMBL" id="GAI42414.1"/>
    </source>
</evidence>
<dbReference type="SMART" id="SM00530">
    <property type="entry name" value="HTH_XRE"/>
    <property type="match status" value="1"/>
</dbReference>
<sequence>MNRIRFFRRQANITQEELGKVVGVNKMRIHRYETEKTRCPYEMREKIVTILGLPEELIFPEDTG</sequence>
<dbReference type="SUPFAM" id="SSF47413">
    <property type="entry name" value="lambda repressor-like DNA-binding domains"/>
    <property type="match status" value="1"/>
</dbReference>
<dbReference type="GO" id="GO:0003677">
    <property type="term" value="F:DNA binding"/>
    <property type="evidence" value="ECO:0007669"/>
    <property type="project" value="InterPro"/>
</dbReference>
<dbReference type="InterPro" id="IPR001387">
    <property type="entry name" value="Cro/C1-type_HTH"/>
</dbReference>
<name>X1QGL3_9ZZZZ</name>
<dbReference type="Pfam" id="PF13560">
    <property type="entry name" value="HTH_31"/>
    <property type="match status" value="1"/>
</dbReference>
<feature type="domain" description="HTH cro/C1-type" evidence="1">
    <location>
        <begin position="4"/>
        <end position="57"/>
    </location>
</feature>
<evidence type="ECO:0000259" key="1">
    <source>
        <dbReference type="PROSITE" id="PS50943"/>
    </source>
</evidence>
<accession>X1QGL3</accession>
<proteinExistence type="predicted"/>
<dbReference type="EMBL" id="BARV01026568">
    <property type="protein sequence ID" value="GAI42414.1"/>
    <property type="molecule type" value="Genomic_DNA"/>
</dbReference>
<dbReference type="AlphaFoldDB" id="X1QGL3"/>
<comment type="caution">
    <text evidence="2">The sequence shown here is derived from an EMBL/GenBank/DDBJ whole genome shotgun (WGS) entry which is preliminary data.</text>
</comment>
<feature type="non-terminal residue" evidence="2">
    <location>
        <position position="64"/>
    </location>
</feature>
<organism evidence="2">
    <name type="scientific">marine sediment metagenome</name>
    <dbReference type="NCBI Taxonomy" id="412755"/>
    <lineage>
        <taxon>unclassified sequences</taxon>
        <taxon>metagenomes</taxon>
        <taxon>ecological metagenomes</taxon>
    </lineage>
</organism>
<gene>
    <name evidence="2" type="ORF">S06H3_42906</name>
</gene>
<reference evidence="2" key="1">
    <citation type="journal article" date="2014" name="Front. Microbiol.">
        <title>High frequency of phylogenetically diverse reductive dehalogenase-homologous genes in deep subseafloor sedimentary metagenomes.</title>
        <authorList>
            <person name="Kawai M."/>
            <person name="Futagami T."/>
            <person name="Toyoda A."/>
            <person name="Takaki Y."/>
            <person name="Nishi S."/>
            <person name="Hori S."/>
            <person name="Arai W."/>
            <person name="Tsubouchi T."/>
            <person name="Morono Y."/>
            <person name="Uchiyama I."/>
            <person name="Ito T."/>
            <person name="Fujiyama A."/>
            <person name="Inagaki F."/>
            <person name="Takami H."/>
        </authorList>
    </citation>
    <scope>NUCLEOTIDE SEQUENCE</scope>
    <source>
        <strain evidence="2">Expedition CK06-06</strain>
    </source>
</reference>
<dbReference type="CDD" id="cd00093">
    <property type="entry name" value="HTH_XRE"/>
    <property type="match status" value="1"/>
</dbReference>
<dbReference type="InterPro" id="IPR010982">
    <property type="entry name" value="Lambda_DNA-bd_dom_sf"/>
</dbReference>
<dbReference type="Gene3D" id="1.10.260.40">
    <property type="entry name" value="lambda repressor-like DNA-binding domains"/>
    <property type="match status" value="1"/>
</dbReference>
<dbReference type="PROSITE" id="PS50943">
    <property type="entry name" value="HTH_CROC1"/>
    <property type="match status" value="1"/>
</dbReference>